<evidence type="ECO:0000256" key="4">
    <source>
        <dbReference type="ARBA" id="ARBA00023014"/>
    </source>
</evidence>
<feature type="domain" description="4Fe4S-binding SPASM" evidence="6">
    <location>
        <begin position="338"/>
        <end position="400"/>
    </location>
</feature>
<sequence length="448" mass="51383">MSKSIELNHSKYVVSDYLEGSLTDRILKEDFASNSTSAAKYSKYYILSFLSEFGFDTIRSPHSGAKRIIDRHMIDVLDAFRIPLSKAEYFEKFGDNKHSREYFQLLFNDKFLFEDSIEQDRQFNLLNLEIDPNTLCNQACTYCPVATAPRSLQLMPIDMFEDILQQAKELSQANKINVYLTSYNEVTLDKRYPDFVKKILEKGMDHTVISNASLLTPSLTDELAELGMTEFELNIPSIDPDEYKRLTGRKYLKAVLRNVDYLVSKGLKGHILVHGAGDIRHYTNYKIILNRFTGTSVSATMGKTMDRAGAVQSEEYHCDLNRCKLSGCMSGGGTRVINWLHVNALGECFICPMDYDYDYLVGDLRKESVREVLTGDKMAKIRRLAYGVEQSDNNFICKRCMASISASWKDIRPSDLSMRKSKLLISKIAYKYRALEFHLPLYLKYKQS</sequence>
<gene>
    <name evidence="7" type="ORF">MNBD_GAMMA26-19</name>
</gene>
<dbReference type="InterPro" id="IPR023885">
    <property type="entry name" value="4Fe4S-binding_SPASM_dom"/>
</dbReference>
<dbReference type="GO" id="GO:0003824">
    <property type="term" value="F:catalytic activity"/>
    <property type="evidence" value="ECO:0007669"/>
    <property type="project" value="InterPro"/>
</dbReference>
<dbReference type="CDD" id="cd21109">
    <property type="entry name" value="SPASM"/>
    <property type="match status" value="1"/>
</dbReference>
<dbReference type="AlphaFoldDB" id="A0A3B1BBC0"/>
<proteinExistence type="predicted"/>
<keyword evidence="4" id="KW-0411">Iron-sulfur</keyword>
<name>A0A3B1BBC0_9ZZZZ</name>
<dbReference type="EMBL" id="UOFX01000089">
    <property type="protein sequence ID" value="VAX11621.1"/>
    <property type="molecule type" value="Genomic_DNA"/>
</dbReference>
<dbReference type="Pfam" id="PF04055">
    <property type="entry name" value="Radical_SAM"/>
    <property type="match status" value="1"/>
</dbReference>
<dbReference type="SFLD" id="SFLDG01067">
    <property type="entry name" value="SPASM/twitch_domain_containing"/>
    <property type="match status" value="1"/>
</dbReference>
<dbReference type="InterPro" id="IPR013785">
    <property type="entry name" value="Aldolase_TIM"/>
</dbReference>
<keyword evidence="3" id="KW-0408">Iron</keyword>
<evidence type="ECO:0000259" key="5">
    <source>
        <dbReference type="Pfam" id="PF04055"/>
    </source>
</evidence>
<dbReference type="InterPro" id="IPR007197">
    <property type="entry name" value="rSAM"/>
</dbReference>
<accession>A0A3B1BBC0</accession>
<dbReference type="Gene3D" id="3.20.20.70">
    <property type="entry name" value="Aldolase class I"/>
    <property type="match status" value="1"/>
</dbReference>
<reference evidence="7" key="1">
    <citation type="submission" date="2018-06" db="EMBL/GenBank/DDBJ databases">
        <authorList>
            <person name="Zhirakovskaya E."/>
        </authorList>
    </citation>
    <scope>NUCLEOTIDE SEQUENCE</scope>
</reference>
<dbReference type="GO" id="GO:0051536">
    <property type="term" value="F:iron-sulfur cluster binding"/>
    <property type="evidence" value="ECO:0007669"/>
    <property type="project" value="UniProtKB-KW"/>
</dbReference>
<feature type="domain" description="Radical SAM core" evidence="5">
    <location>
        <begin position="135"/>
        <end position="271"/>
    </location>
</feature>
<dbReference type="SUPFAM" id="SSF102114">
    <property type="entry name" value="Radical SAM enzymes"/>
    <property type="match status" value="1"/>
</dbReference>
<keyword evidence="1" id="KW-0949">S-adenosyl-L-methionine</keyword>
<dbReference type="Pfam" id="PF13186">
    <property type="entry name" value="SPASM"/>
    <property type="match status" value="1"/>
</dbReference>
<evidence type="ECO:0008006" key="8">
    <source>
        <dbReference type="Google" id="ProtNLM"/>
    </source>
</evidence>
<keyword evidence="2" id="KW-0479">Metal-binding</keyword>
<dbReference type="InterPro" id="IPR058240">
    <property type="entry name" value="rSAM_sf"/>
</dbReference>
<protein>
    <recommendedName>
        <fullName evidence="8">Radical SAM domain protein</fullName>
    </recommendedName>
</protein>
<dbReference type="GO" id="GO:0046872">
    <property type="term" value="F:metal ion binding"/>
    <property type="evidence" value="ECO:0007669"/>
    <property type="project" value="UniProtKB-KW"/>
</dbReference>
<evidence type="ECO:0000256" key="1">
    <source>
        <dbReference type="ARBA" id="ARBA00022691"/>
    </source>
</evidence>
<evidence type="ECO:0000313" key="7">
    <source>
        <dbReference type="EMBL" id="VAX11621.1"/>
    </source>
</evidence>
<dbReference type="SFLD" id="SFLDS00029">
    <property type="entry name" value="Radical_SAM"/>
    <property type="match status" value="1"/>
</dbReference>
<organism evidence="7">
    <name type="scientific">hydrothermal vent metagenome</name>
    <dbReference type="NCBI Taxonomy" id="652676"/>
    <lineage>
        <taxon>unclassified sequences</taxon>
        <taxon>metagenomes</taxon>
        <taxon>ecological metagenomes</taxon>
    </lineage>
</organism>
<evidence type="ECO:0000256" key="2">
    <source>
        <dbReference type="ARBA" id="ARBA00022723"/>
    </source>
</evidence>
<evidence type="ECO:0000259" key="6">
    <source>
        <dbReference type="Pfam" id="PF13186"/>
    </source>
</evidence>
<evidence type="ECO:0000256" key="3">
    <source>
        <dbReference type="ARBA" id="ARBA00023004"/>
    </source>
</evidence>
<dbReference type="InterPro" id="IPR050377">
    <property type="entry name" value="Radical_SAM_PqqE_MftC-like"/>
</dbReference>
<dbReference type="PANTHER" id="PTHR11228:SF7">
    <property type="entry name" value="PQQA PEPTIDE CYCLASE"/>
    <property type="match status" value="1"/>
</dbReference>
<dbReference type="CDD" id="cd01335">
    <property type="entry name" value="Radical_SAM"/>
    <property type="match status" value="1"/>
</dbReference>
<dbReference type="PANTHER" id="PTHR11228">
    <property type="entry name" value="RADICAL SAM DOMAIN PROTEIN"/>
    <property type="match status" value="1"/>
</dbReference>